<name>A0A9D3LY41_ANGAN</name>
<evidence type="ECO:0000256" key="1">
    <source>
        <dbReference type="SAM" id="MobiDB-lite"/>
    </source>
</evidence>
<dbReference type="AlphaFoldDB" id="A0A9D3LY41"/>
<evidence type="ECO:0000313" key="2">
    <source>
        <dbReference type="EMBL" id="KAG5838297.1"/>
    </source>
</evidence>
<organism evidence="2 3">
    <name type="scientific">Anguilla anguilla</name>
    <name type="common">European freshwater eel</name>
    <name type="synonym">Muraena anguilla</name>
    <dbReference type="NCBI Taxonomy" id="7936"/>
    <lineage>
        <taxon>Eukaryota</taxon>
        <taxon>Metazoa</taxon>
        <taxon>Chordata</taxon>
        <taxon>Craniata</taxon>
        <taxon>Vertebrata</taxon>
        <taxon>Euteleostomi</taxon>
        <taxon>Actinopterygii</taxon>
        <taxon>Neopterygii</taxon>
        <taxon>Teleostei</taxon>
        <taxon>Anguilliformes</taxon>
        <taxon>Anguillidae</taxon>
        <taxon>Anguilla</taxon>
    </lineage>
</organism>
<comment type="caution">
    <text evidence="2">The sequence shown here is derived from an EMBL/GenBank/DDBJ whole genome shotgun (WGS) entry which is preliminary data.</text>
</comment>
<keyword evidence="3" id="KW-1185">Reference proteome</keyword>
<gene>
    <name evidence="2" type="ORF">ANANG_G00222280</name>
</gene>
<evidence type="ECO:0000313" key="3">
    <source>
        <dbReference type="Proteomes" id="UP001044222"/>
    </source>
</evidence>
<feature type="region of interest" description="Disordered" evidence="1">
    <location>
        <begin position="1"/>
        <end position="21"/>
    </location>
</feature>
<reference evidence="2" key="1">
    <citation type="submission" date="2021-01" db="EMBL/GenBank/DDBJ databases">
        <title>A chromosome-scale assembly of European eel, Anguilla anguilla.</title>
        <authorList>
            <person name="Henkel C."/>
            <person name="Jong-Raadsen S.A."/>
            <person name="Dufour S."/>
            <person name="Weltzien F.-A."/>
            <person name="Palstra A.P."/>
            <person name="Pelster B."/>
            <person name="Spaink H.P."/>
            <person name="Van Den Thillart G.E."/>
            <person name="Jansen H."/>
            <person name="Zahm M."/>
            <person name="Klopp C."/>
            <person name="Cedric C."/>
            <person name="Louis A."/>
            <person name="Berthelot C."/>
            <person name="Parey E."/>
            <person name="Roest Crollius H."/>
            <person name="Montfort J."/>
            <person name="Robinson-Rechavi M."/>
            <person name="Bucao C."/>
            <person name="Bouchez O."/>
            <person name="Gislard M."/>
            <person name="Lluch J."/>
            <person name="Milhes M."/>
            <person name="Lampietro C."/>
            <person name="Lopez Roques C."/>
            <person name="Donnadieu C."/>
            <person name="Braasch I."/>
            <person name="Desvignes T."/>
            <person name="Postlethwait J."/>
            <person name="Bobe J."/>
            <person name="Guiguen Y."/>
            <person name="Dirks R."/>
        </authorList>
    </citation>
    <scope>NUCLEOTIDE SEQUENCE</scope>
    <source>
        <strain evidence="2">Tag_6206</strain>
        <tissue evidence="2">Liver</tissue>
    </source>
</reference>
<sequence length="93" mass="10565">MVTSQHCLISQRREAQTSADTGGCYRSGARTAADTGVFPLGCRSSLPSVQRLENFSVEHFQKPQAVLRSHWGSVWICRISQFSKHLWCRRKIE</sequence>
<proteinExistence type="predicted"/>
<protein>
    <submittedName>
        <fullName evidence="2">Uncharacterized protein</fullName>
    </submittedName>
</protein>
<dbReference type="Proteomes" id="UP001044222">
    <property type="component" value="Chromosome 12"/>
</dbReference>
<dbReference type="EMBL" id="JAFIRN010000012">
    <property type="protein sequence ID" value="KAG5838297.1"/>
    <property type="molecule type" value="Genomic_DNA"/>
</dbReference>
<accession>A0A9D3LY41</accession>